<dbReference type="EMBL" id="JAVFWL010000002">
    <property type="protein sequence ID" value="KAK6737842.1"/>
    <property type="molecule type" value="Genomic_DNA"/>
</dbReference>
<evidence type="ECO:0000313" key="2">
    <source>
        <dbReference type="Proteomes" id="UP001303046"/>
    </source>
</evidence>
<proteinExistence type="predicted"/>
<evidence type="ECO:0000313" key="1">
    <source>
        <dbReference type="EMBL" id="KAK6737842.1"/>
    </source>
</evidence>
<comment type="caution">
    <text evidence="1">The sequence shown here is derived from an EMBL/GenBank/DDBJ whole genome shotgun (WGS) entry which is preliminary data.</text>
</comment>
<accession>A0ABR1CHD7</accession>
<organism evidence="1 2">
    <name type="scientific">Necator americanus</name>
    <name type="common">Human hookworm</name>
    <dbReference type="NCBI Taxonomy" id="51031"/>
    <lineage>
        <taxon>Eukaryota</taxon>
        <taxon>Metazoa</taxon>
        <taxon>Ecdysozoa</taxon>
        <taxon>Nematoda</taxon>
        <taxon>Chromadorea</taxon>
        <taxon>Rhabditida</taxon>
        <taxon>Rhabditina</taxon>
        <taxon>Rhabditomorpha</taxon>
        <taxon>Strongyloidea</taxon>
        <taxon>Ancylostomatidae</taxon>
        <taxon>Bunostominae</taxon>
        <taxon>Necator</taxon>
    </lineage>
</organism>
<reference evidence="1 2" key="1">
    <citation type="submission" date="2023-08" db="EMBL/GenBank/DDBJ databases">
        <title>A Necator americanus chromosomal reference genome.</title>
        <authorList>
            <person name="Ilik V."/>
            <person name="Petrzelkova K.J."/>
            <person name="Pardy F."/>
            <person name="Fuh T."/>
            <person name="Niatou-Singa F.S."/>
            <person name="Gouil Q."/>
            <person name="Baker L."/>
            <person name="Ritchie M.E."/>
            <person name="Jex A.R."/>
            <person name="Gazzola D."/>
            <person name="Li H."/>
            <person name="Toshio Fujiwara R."/>
            <person name="Zhan B."/>
            <person name="Aroian R.V."/>
            <person name="Pafco B."/>
            <person name="Schwarz E.M."/>
        </authorList>
    </citation>
    <scope>NUCLEOTIDE SEQUENCE [LARGE SCALE GENOMIC DNA]</scope>
    <source>
        <strain evidence="1 2">Aroian</strain>
        <tissue evidence="1">Whole animal</tissue>
    </source>
</reference>
<gene>
    <name evidence="1" type="primary">Necator_chrII.g7928</name>
    <name evidence="1" type="ORF">RB195_020134</name>
</gene>
<dbReference type="Proteomes" id="UP001303046">
    <property type="component" value="Unassembled WGS sequence"/>
</dbReference>
<protein>
    <submittedName>
        <fullName evidence="1">Uncharacterized protein</fullName>
    </submittedName>
</protein>
<sequence>MYFSHRPNKQNSATVSLAIQRSVSWPRKSLERVSERILLFLLPFHSTTQNQEHVGDFGVIIDEWQTISFCVLISYEWS</sequence>
<keyword evidence="2" id="KW-1185">Reference proteome</keyword>
<name>A0ABR1CHD7_NECAM</name>